<evidence type="ECO:0000256" key="6">
    <source>
        <dbReference type="ARBA" id="ARBA00023136"/>
    </source>
</evidence>
<keyword evidence="4 7" id="KW-0812">Transmembrane</keyword>
<protein>
    <submittedName>
        <fullName evidence="10">Heme-copper oxidase subunit III</fullName>
    </submittedName>
</protein>
<evidence type="ECO:0000256" key="7">
    <source>
        <dbReference type="RuleBase" id="RU003376"/>
    </source>
</evidence>
<dbReference type="Gene3D" id="1.20.120.80">
    <property type="entry name" value="Cytochrome c oxidase, subunit III, four-helix bundle"/>
    <property type="match status" value="1"/>
</dbReference>
<evidence type="ECO:0000256" key="4">
    <source>
        <dbReference type="ARBA" id="ARBA00022692"/>
    </source>
</evidence>
<gene>
    <name evidence="10" type="ORF">DAY19_05740</name>
</gene>
<accession>A0ABY0ILA2</accession>
<dbReference type="EMBL" id="QDKL01000001">
    <property type="protein sequence ID" value="RZF23270.1"/>
    <property type="molecule type" value="Genomic_DNA"/>
</dbReference>
<feature type="transmembrane region" description="Helical" evidence="8">
    <location>
        <begin position="132"/>
        <end position="154"/>
    </location>
</feature>
<evidence type="ECO:0000313" key="11">
    <source>
        <dbReference type="Proteomes" id="UP000443582"/>
    </source>
</evidence>
<feature type="transmembrane region" description="Helical" evidence="8">
    <location>
        <begin position="91"/>
        <end position="112"/>
    </location>
</feature>
<keyword evidence="6 8" id="KW-0472">Membrane</keyword>
<dbReference type="PANTHER" id="PTHR11403:SF2">
    <property type="entry name" value="CYTOCHROME BO(3) UBIQUINOL OXIDASE SUBUNIT 3"/>
    <property type="match status" value="1"/>
</dbReference>
<dbReference type="InterPro" id="IPR013833">
    <property type="entry name" value="Cyt_c_oxidase_su3_a-hlx"/>
</dbReference>
<dbReference type="Pfam" id="PF00510">
    <property type="entry name" value="COX3"/>
    <property type="match status" value="1"/>
</dbReference>
<evidence type="ECO:0000256" key="1">
    <source>
        <dbReference type="ARBA" id="ARBA00004651"/>
    </source>
</evidence>
<comment type="similarity">
    <text evidence="2 7">Belongs to the cytochrome c oxidase subunit 3 family.</text>
</comment>
<keyword evidence="5 8" id="KW-1133">Transmembrane helix</keyword>
<dbReference type="InterPro" id="IPR035973">
    <property type="entry name" value="Cyt_c_oxidase_su3-like_sf"/>
</dbReference>
<dbReference type="CDD" id="cd00386">
    <property type="entry name" value="Heme_Cu_Oxidase_III_like"/>
    <property type="match status" value="1"/>
</dbReference>
<proteinExistence type="inferred from homology"/>
<dbReference type="Proteomes" id="UP000443582">
    <property type="component" value="Unassembled WGS sequence"/>
</dbReference>
<feature type="transmembrane region" description="Helical" evidence="8">
    <location>
        <begin position="175"/>
        <end position="192"/>
    </location>
</feature>
<keyword evidence="11" id="KW-1185">Reference proteome</keyword>
<reference evidence="11" key="1">
    <citation type="journal article" date="2019" name="Int. J. Syst. Evol. Microbiol.">
        <title>Halobacteriovorax valvorus sp. nov., a novel prokaryotic predator isolated from coastal seawater of China.</title>
        <authorList>
            <person name="Chen M.-X."/>
        </authorList>
    </citation>
    <scope>NUCLEOTIDE SEQUENCE [LARGE SCALE GENOMIC DNA]</scope>
    <source>
        <strain evidence="11">BL9</strain>
    </source>
</reference>
<dbReference type="InterPro" id="IPR024791">
    <property type="entry name" value="Cyt_c/ubiquinol_Oxase_su3"/>
</dbReference>
<organism evidence="10 11">
    <name type="scientific">Halobacteriovorax vibrionivorans</name>
    <dbReference type="NCBI Taxonomy" id="2152716"/>
    <lineage>
        <taxon>Bacteria</taxon>
        <taxon>Pseudomonadati</taxon>
        <taxon>Bdellovibrionota</taxon>
        <taxon>Bacteriovoracia</taxon>
        <taxon>Bacteriovoracales</taxon>
        <taxon>Halobacteriovoraceae</taxon>
        <taxon>Halobacteriovorax</taxon>
    </lineage>
</organism>
<dbReference type="InterPro" id="IPR000298">
    <property type="entry name" value="Cyt_c_oxidase-like_su3"/>
</dbReference>
<comment type="subcellular location">
    <subcellularLocation>
        <location evidence="1 7">Cell membrane</location>
        <topology evidence="1 7">Multi-pass membrane protein</topology>
    </subcellularLocation>
</comment>
<feature type="domain" description="Heme-copper oxidase subunit III family profile" evidence="9">
    <location>
        <begin position="19"/>
        <end position="193"/>
    </location>
</feature>
<keyword evidence="3" id="KW-1003">Cell membrane</keyword>
<evidence type="ECO:0000256" key="3">
    <source>
        <dbReference type="ARBA" id="ARBA00022475"/>
    </source>
</evidence>
<dbReference type="SUPFAM" id="SSF81452">
    <property type="entry name" value="Cytochrome c oxidase subunit III-like"/>
    <property type="match status" value="1"/>
</dbReference>
<dbReference type="PANTHER" id="PTHR11403">
    <property type="entry name" value="CYTOCHROME C OXIDASE SUBUNIT III"/>
    <property type="match status" value="1"/>
</dbReference>
<sequence>MSQVMTNKDIEARKLTSSIAMIVILVSFTMLFASMLLGYSVYRFTVDVWPPMGMPRIPLTIPMVSTFIIALSSATLVLFESSFEKKNLKAMRAYFGLTFLLGLGFMFVQLQLWNSMAAMGLHASGGVFPSLFYALTWTHAAHIVAGLIALLFLLPVAAKGYSVEKITWVQNVSKFWHFLGVVWLVMFIVMFVF</sequence>
<dbReference type="PROSITE" id="PS50253">
    <property type="entry name" value="COX3"/>
    <property type="match status" value="1"/>
</dbReference>
<evidence type="ECO:0000256" key="2">
    <source>
        <dbReference type="ARBA" id="ARBA00010581"/>
    </source>
</evidence>
<evidence type="ECO:0000313" key="10">
    <source>
        <dbReference type="EMBL" id="RZF23270.1"/>
    </source>
</evidence>
<feature type="transmembrane region" description="Helical" evidence="8">
    <location>
        <begin position="20"/>
        <end position="39"/>
    </location>
</feature>
<evidence type="ECO:0000259" key="9">
    <source>
        <dbReference type="PROSITE" id="PS50253"/>
    </source>
</evidence>
<evidence type="ECO:0000256" key="5">
    <source>
        <dbReference type="ARBA" id="ARBA00022989"/>
    </source>
</evidence>
<comment type="caution">
    <text evidence="10">The sequence shown here is derived from an EMBL/GenBank/DDBJ whole genome shotgun (WGS) entry which is preliminary data.</text>
</comment>
<evidence type="ECO:0000256" key="8">
    <source>
        <dbReference type="SAM" id="Phobius"/>
    </source>
</evidence>
<name>A0ABY0ILA2_9BACT</name>
<feature type="transmembrane region" description="Helical" evidence="8">
    <location>
        <begin position="59"/>
        <end position="79"/>
    </location>
</feature>